<name>A0A7G6E4C4_THEFR</name>
<dbReference type="Proteomes" id="UP000515847">
    <property type="component" value="Chromosome"/>
</dbReference>
<feature type="transmembrane region" description="Helical" evidence="1">
    <location>
        <begin position="6"/>
        <end position="22"/>
    </location>
</feature>
<dbReference type="OrthoDB" id="2990399at2"/>
<accession>A0A7G6E4C4</accession>
<evidence type="ECO:0000256" key="1">
    <source>
        <dbReference type="SAM" id="Phobius"/>
    </source>
</evidence>
<reference evidence="2 3" key="1">
    <citation type="journal article" date="2019" name="Front. Microbiol.">
        <title>Thermoanaerosceptrum fracticalcis gen. nov. sp. nov., a Novel Fumarate-Fermenting Microorganism From a Deep Fractured Carbonate Aquifer of the US Great Basin.</title>
        <authorList>
            <person name="Hamilton-Brehm S.D."/>
            <person name="Stewart L.E."/>
            <person name="Zavarin M."/>
            <person name="Caldwell M."/>
            <person name="Lawson P.A."/>
            <person name="Onstott T.C."/>
            <person name="Grzymski J."/>
            <person name="Neveux I."/>
            <person name="Lollar B.S."/>
            <person name="Russell C.E."/>
            <person name="Moser D.P."/>
        </authorList>
    </citation>
    <scope>NUCLEOTIDE SEQUENCE [LARGE SCALE GENOMIC DNA]</scope>
    <source>
        <strain evidence="2 3">DRI-13</strain>
    </source>
</reference>
<dbReference type="RefSeq" id="WP_034420369.1">
    <property type="nucleotide sequence ID" value="NZ_CP045798.1"/>
</dbReference>
<gene>
    <name evidence="2" type="ORF">BR63_11775</name>
</gene>
<evidence type="ECO:0000313" key="3">
    <source>
        <dbReference type="Proteomes" id="UP000515847"/>
    </source>
</evidence>
<dbReference type="KEGG" id="tfr:BR63_11775"/>
<dbReference type="AlphaFoldDB" id="A0A7G6E4C4"/>
<keyword evidence="3" id="KW-1185">Reference proteome</keyword>
<keyword evidence="1" id="KW-0812">Transmembrane</keyword>
<organism evidence="2 3">
    <name type="scientific">Thermanaerosceptrum fracticalcis</name>
    <dbReference type="NCBI Taxonomy" id="1712410"/>
    <lineage>
        <taxon>Bacteria</taxon>
        <taxon>Bacillati</taxon>
        <taxon>Bacillota</taxon>
        <taxon>Clostridia</taxon>
        <taxon>Eubacteriales</taxon>
        <taxon>Peptococcaceae</taxon>
        <taxon>Thermanaerosceptrum</taxon>
    </lineage>
</organism>
<keyword evidence="1" id="KW-0472">Membrane</keyword>
<proteinExistence type="predicted"/>
<keyword evidence="1" id="KW-1133">Transmembrane helix</keyword>
<protein>
    <recommendedName>
        <fullName evidence="4">Glycosyltransferase</fullName>
    </recommendedName>
</protein>
<dbReference type="EMBL" id="CP045798">
    <property type="protein sequence ID" value="QNB46928.1"/>
    <property type="molecule type" value="Genomic_DNA"/>
</dbReference>
<sequence length="149" mass="16994">MGLWLLGLFTVGLLFYGTYLIIKTKKERFLPVLYIVVNNQADTIEGILRLLVKGIRRRGFPGPVVIIDDFSQDETIEILKRLEQELDFIVHQAYGVPEGKKYGLGNDRAGVYYLLLGPQSSYRTALKEVKGFLRHYKTDNNKSKVISKA</sequence>
<evidence type="ECO:0000313" key="2">
    <source>
        <dbReference type="EMBL" id="QNB46928.1"/>
    </source>
</evidence>
<evidence type="ECO:0008006" key="4">
    <source>
        <dbReference type="Google" id="ProtNLM"/>
    </source>
</evidence>